<name>A0ABV7HV77_9GAMM</name>
<keyword evidence="2" id="KW-1185">Reference proteome</keyword>
<accession>A0ABV7HV77</accession>
<dbReference type="RefSeq" id="WP_382418066.1">
    <property type="nucleotide sequence ID" value="NZ_AP031500.1"/>
</dbReference>
<dbReference type="PROSITE" id="PS51257">
    <property type="entry name" value="PROKAR_LIPOPROTEIN"/>
    <property type="match status" value="1"/>
</dbReference>
<evidence type="ECO:0000313" key="1">
    <source>
        <dbReference type="EMBL" id="MFC3156713.1"/>
    </source>
</evidence>
<reference evidence="2" key="1">
    <citation type="journal article" date="2019" name="Int. J. Syst. Evol. Microbiol.">
        <title>The Global Catalogue of Microorganisms (GCM) 10K type strain sequencing project: providing services to taxonomists for standard genome sequencing and annotation.</title>
        <authorList>
            <consortium name="The Broad Institute Genomics Platform"/>
            <consortium name="The Broad Institute Genome Sequencing Center for Infectious Disease"/>
            <person name="Wu L."/>
            <person name="Ma J."/>
        </authorList>
    </citation>
    <scope>NUCLEOTIDE SEQUENCE [LARGE SCALE GENOMIC DNA]</scope>
    <source>
        <strain evidence="2">KCTC 52141</strain>
    </source>
</reference>
<gene>
    <name evidence="1" type="ORF">ACFOEB_15990</name>
</gene>
<comment type="caution">
    <text evidence="1">The sequence shown here is derived from an EMBL/GenBank/DDBJ whole genome shotgun (WGS) entry which is preliminary data.</text>
</comment>
<organism evidence="1 2">
    <name type="scientific">Gilvimarinus japonicus</name>
    <dbReference type="NCBI Taxonomy" id="1796469"/>
    <lineage>
        <taxon>Bacteria</taxon>
        <taxon>Pseudomonadati</taxon>
        <taxon>Pseudomonadota</taxon>
        <taxon>Gammaproteobacteria</taxon>
        <taxon>Cellvibrionales</taxon>
        <taxon>Cellvibrionaceae</taxon>
        <taxon>Gilvimarinus</taxon>
    </lineage>
</organism>
<protein>
    <submittedName>
        <fullName evidence="1">Uncharacterized protein</fullName>
    </submittedName>
</protein>
<proteinExistence type="predicted"/>
<evidence type="ECO:0000313" key="2">
    <source>
        <dbReference type="Proteomes" id="UP001595548"/>
    </source>
</evidence>
<dbReference type="EMBL" id="JBHRTL010000031">
    <property type="protein sequence ID" value="MFC3156713.1"/>
    <property type="molecule type" value="Genomic_DNA"/>
</dbReference>
<sequence length="619" mass="67179">MLGILIKNKTDLRVNKLAAVVSLACCGLLTACGSGNDTQAVDLGDPVDPDRLPLGTFSYPINELNYNFDETYQLEYWAASNWQGEAQTELWWEQDYGRTDPASPDDQGALIITPLWSSATDQLAVSTDYAQDVLGLDDTEIDQVDLTCASISAYVYMPQDYVTDGNMGLKLFVRDTEDRYADFGWNSVASFTGDDYNRLAYQDITVDSLGYADDGFDVAAVQQVGVSFDANGKAVNVAGDIRLDNVRVTPSVIQDCVAGEFSLQDIEANYFDDALEVDAWYESDLQGALTYDVSYAADAGNDGGAMRFAFNWQNGSEDKLGYERGLSSPVNLVGKTLRVDLYVPESYIAEGNMGFQLYSKDSQFRYGNFGWSPVSAMSPGWNTLEFANITDSPLPGSYWADGFDLTDIASVGLEFVSNGKPIGVAGDILLDNLRIAELVETGGSDALLSQDFTLPEALDLWAFDYGEGTITEDSVVASHSTDMGDGSMALEINWGSGSDKLMWSRSVGAEPLDLTAAVVRLDLYVPQSYVDDGNMGVKVFTKDESYVYGSLGWNGIGALSGDSWNTIEIVVTEDAFDFTGTGYDSTNVLLLGLEFVANGKAADVGGTFFIDNVEIIRQP</sequence>
<dbReference type="Gene3D" id="2.60.120.260">
    <property type="entry name" value="Galactose-binding domain-like"/>
    <property type="match status" value="3"/>
</dbReference>
<dbReference type="Proteomes" id="UP001595548">
    <property type="component" value="Unassembled WGS sequence"/>
</dbReference>